<dbReference type="InterPro" id="IPR032483">
    <property type="entry name" value="DUF5053"/>
</dbReference>
<proteinExistence type="predicted"/>
<dbReference type="STRING" id="873513.HMPREF6485_2604"/>
<sequence length="96" mass="11361">MEKQNMSIEEWTQFLIDNKDKTRLRQQLGEDIGMAVSWGWFAKRFLNRPVDFVYSRLIGYERTGERVPDMTAEEEQQFKKGLLTLAEQLKLAAENF</sequence>
<dbReference type="RefSeq" id="WP_004346765.1">
    <property type="nucleotide sequence ID" value="NZ_GL586311.1"/>
</dbReference>
<accession>E6KAJ9</accession>
<comment type="caution">
    <text evidence="1">The sequence shown here is derived from an EMBL/GenBank/DDBJ whole genome shotgun (WGS) entry which is preliminary data.</text>
</comment>
<dbReference type="GeneID" id="93537226"/>
<evidence type="ECO:0000313" key="1">
    <source>
        <dbReference type="EMBL" id="EFU29423.1"/>
    </source>
</evidence>
<organism evidence="1 2">
    <name type="scientific">Segatella buccae ATCC 33574</name>
    <dbReference type="NCBI Taxonomy" id="873513"/>
    <lineage>
        <taxon>Bacteria</taxon>
        <taxon>Pseudomonadati</taxon>
        <taxon>Bacteroidota</taxon>
        <taxon>Bacteroidia</taxon>
        <taxon>Bacteroidales</taxon>
        <taxon>Prevotellaceae</taxon>
        <taxon>Segatella</taxon>
    </lineage>
</organism>
<dbReference type="Pfam" id="PF16476">
    <property type="entry name" value="DUF5053"/>
    <property type="match status" value="1"/>
</dbReference>
<evidence type="ECO:0000313" key="2">
    <source>
        <dbReference type="Proteomes" id="UP000003112"/>
    </source>
</evidence>
<reference evidence="1 2" key="1">
    <citation type="submission" date="2010-10" db="EMBL/GenBank/DDBJ databases">
        <authorList>
            <person name="Muzny D."/>
            <person name="Qin X."/>
            <person name="Deng J."/>
            <person name="Jiang H."/>
            <person name="Liu Y."/>
            <person name="Qu J."/>
            <person name="Song X.-Z."/>
            <person name="Zhang L."/>
            <person name="Thornton R."/>
            <person name="Coyle M."/>
            <person name="Francisco L."/>
            <person name="Jackson L."/>
            <person name="Javaid M."/>
            <person name="Korchina V."/>
            <person name="Kovar C."/>
            <person name="Mata R."/>
            <person name="Mathew T."/>
            <person name="Ngo R."/>
            <person name="Nguyen L."/>
            <person name="Nguyen N."/>
            <person name="Okwuonu G."/>
            <person name="Ongeri F."/>
            <person name="Pham C."/>
            <person name="Simmons D."/>
            <person name="Wilczek-Boney K."/>
            <person name="Hale W."/>
            <person name="Jakkamsetti A."/>
            <person name="Pham P."/>
            <person name="Ruth R."/>
            <person name="San Lucas F."/>
            <person name="Warren J."/>
            <person name="Zhang J."/>
            <person name="Zhao Z."/>
            <person name="Zhou C."/>
            <person name="Zhu D."/>
            <person name="Lee S."/>
            <person name="Bess C."/>
            <person name="Blankenburg K."/>
            <person name="Forbes L."/>
            <person name="Fu Q."/>
            <person name="Gubbala S."/>
            <person name="Hirani K."/>
            <person name="Jayaseelan J.C."/>
            <person name="Lara F."/>
            <person name="Munidasa M."/>
            <person name="Palculict T."/>
            <person name="Patil S."/>
            <person name="Pu L.-L."/>
            <person name="Saada N."/>
            <person name="Tang L."/>
            <person name="Weissenberger G."/>
            <person name="Zhu Y."/>
            <person name="Hemphill L."/>
            <person name="Shang Y."/>
            <person name="Youmans B."/>
            <person name="Ayvaz T."/>
            <person name="Ross M."/>
            <person name="Santibanez J."/>
            <person name="Aqrawi P."/>
            <person name="Gross S."/>
            <person name="Joshi V."/>
            <person name="Fowler G."/>
            <person name="Nazareth L."/>
            <person name="Reid J."/>
            <person name="Worley K."/>
            <person name="Petrosino J."/>
            <person name="Highlander S."/>
            <person name="Gibbs R."/>
        </authorList>
    </citation>
    <scope>NUCLEOTIDE SEQUENCE [LARGE SCALE GENOMIC DNA]</scope>
    <source>
        <strain evidence="1 2">ATCC 33574</strain>
    </source>
</reference>
<dbReference type="HOGENOM" id="CLU_2357364_0_0_10"/>
<gene>
    <name evidence="1" type="ORF">HMPREF6485_2604</name>
</gene>
<dbReference type="EMBL" id="AEPD01000048">
    <property type="protein sequence ID" value="EFU29423.1"/>
    <property type="molecule type" value="Genomic_DNA"/>
</dbReference>
<dbReference type="Proteomes" id="UP000003112">
    <property type="component" value="Unassembled WGS sequence"/>
</dbReference>
<dbReference type="AlphaFoldDB" id="E6KAJ9"/>
<keyword evidence="2" id="KW-1185">Reference proteome</keyword>
<name>E6KAJ9_9BACT</name>
<protein>
    <submittedName>
        <fullName evidence="1">Uncharacterized protein</fullName>
    </submittedName>
</protein>